<sequence length="316" mass="35218">MASEHEKSRSGWTAMGVCRRSRNHIPGISDLYIDLPQQKIIIVGFPDQAKIIKAIKKTRKGALICFNTEPTDPPAQPEEQASEGGPPAGASGNLSPTEAQQAEAEIPQDPASSPPPEDNPSQEMQQAAEENSSSPTPNTTASQPVENSRPKDVEEVHVIHHYPPDYRYGQNNVYGYSDGYGGSTSTPRQGPTFMAEPPLHPRSTHNYNTLQSEPHNPATHNYNNQRSEPPLNMQGPHNYNTQIPNPPIPIYETHNYNTHRPSPYVTQYEYTRPPPQYSNYNRPVPYNEDYNYYYGNNSGNITSVFSDENPNSCTIV</sequence>
<feature type="region of interest" description="Disordered" evidence="3">
    <location>
        <begin position="66"/>
        <end position="152"/>
    </location>
</feature>
<evidence type="ECO:0000256" key="1">
    <source>
        <dbReference type="ARBA" id="ARBA00004170"/>
    </source>
</evidence>
<dbReference type="PANTHER" id="PTHR22814:SF320">
    <property type="entry name" value="OS01G0309800 PROTEIN"/>
    <property type="match status" value="1"/>
</dbReference>
<feature type="compositionally biased region" description="Polar residues" evidence="3">
    <location>
        <begin position="211"/>
        <end position="227"/>
    </location>
</feature>
<name>A0AAV3PE74_LITER</name>
<dbReference type="GO" id="GO:0046872">
    <property type="term" value="F:metal ion binding"/>
    <property type="evidence" value="ECO:0007669"/>
    <property type="project" value="UniProtKB-KW"/>
</dbReference>
<dbReference type="GO" id="GO:0009626">
    <property type="term" value="P:plant-type hypersensitive response"/>
    <property type="evidence" value="ECO:0007669"/>
    <property type="project" value="UniProtKB-KW"/>
</dbReference>
<dbReference type="CDD" id="cd00371">
    <property type="entry name" value="HMA"/>
    <property type="match status" value="1"/>
</dbReference>
<accession>A0AAV3PE74</accession>
<dbReference type="PANTHER" id="PTHR22814">
    <property type="entry name" value="COPPER TRANSPORT PROTEIN ATOX1-RELATED"/>
    <property type="match status" value="1"/>
</dbReference>
<dbReference type="GO" id="GO:0016020">
    <property type="term" value="C:membrane"/>
    <property type="evidence" value="ECO:0007669"/>
    <property type="project" value="UniProtKB-SubCell"/>
</dbReference>
<evidence type="ECO:0000256" key="3">
    <source>
        <dbReference type="SAM" id="MobiDB-lite"/>
    </source>
</evidence>
<dbReference type="EMBL" id="BAABME010001500">
    <property type="protein sequence ID" value="GAA0149950.1"/>
    <property type="molecule type" value="Genomic_DNA"/>
</dbReference>
<feature type="compositionally biased region" description="Low complexity" evidence="3">
    <location>
        <begin position="77"/>
        <end position="92"/>
    </location>
</feature>
<reference evidence="4 5" key="1">
    <citation type="submission" date="2024-01" db="EMBL/GenBank/DDBJ databases">
        <title>The complete chloroplast genome sequence of Lithospermum erythrorhizon: insights into the phylogenetic relationship among Boraginaceae species and the maternal lineages of purple gromwells.</title>
        <authorList>
            <person name="Okada T."/>
            <person name="Watanabe K."/>
        </authorList>
    </citation>
    <scope>NUCLEOTIDE SEQUENCE [LARGE SCALE GENOMIC DNA]</scope>
</reference>
<evidence type="ECO:0000256" key="2">
    <source>
        <dbReference type="ARBA" id="ARBA00022723"/>
    </source>
</evidence>
<evidence type="ECO:0000313" key="4">
    <source>
        <dbReference type="EMBL" id="GAA0149950.1"/>
    </source>
</evidence>
<feature type="compositionally biased region" description="Low complexity" evidence="3">
    <location>
        <begin position="129"/>
        <end position="140"/>
    </location>
</feature>
<proteinExistence type="predicted"/>
<feature type="region of interest" description="Disordered" evidence="3">
    <location>
        <begin position="211"/>
        <end position="237"/>
    </location>
</feature>
<comment type="subcellular location">
    <subcellularLocation>
        <location evidence="1">Membrane</location>
        <topology evidence="1">Peripheral membrane protein</topology>
    </subcellularLocation>
</comment>
<evidence type="ECO:0000313" key="5">
    <source>
        <dbReference type="Proteomes" id="UP001454036"/>
    </source>
</evidence>
<comment type="caution">
    <text evidence="4">The sequence shown here is derived from an EMBL/GenBank/DDBJ whole genome shotgun (WGS) entry which is preliminary data.</text>
</comment>
<protein>
    <submittedName>
        <fullName evidence="4">Uncharacterized protein</fullName>
    </submittedName>
</protein>
<dbReference type="InterPro" id="IPR006121">
    <property type="entry name" value="HMA_dom"/>
</dbReference>
<keyword evidence="5" id="KW-1185">Reference proteome</keyword>
<gene>
    <name evidence="4" type="ORF">LIER_08998</name>
</gene>
<organism evidence="4 5">
    <name type="scientific">Lithospermum erythrorhizon</name>
    <name type="common">Purple gromwell</name>
    <name type="synonym">Lithospermum officinale var. erythrorhizon</name>
    <dbReference type="NCBI Taxonomy" id="34254"/>
    <lineage>
        <taxon>Eukaryota</taxon>
        <taxon>Viridiplantae</taxon>
        <taxon>Streptophyta</taxon>
        <taxon>Embryophyta</taxon>
        <taxon>Tracheophyta</taxon>
        <taxon>Spermatophyta</taxon>
        <taxon>Magnoliopsida</taxon>
        <taxon>eudicotyledons</taxon>
        <taxon>Gunneridae</taxon>
        <taxon>Pentapetalae</taxon>
        <taxon>asterids</taxon>
        <taxon>lamiids</taxon>
        <taxon>Boraginales</taxon>
        <taxon>Boraginaceae</taxon>
        <taxon>Boraginoideae</taxon>
        <taxon>Lithospermeae</taxon>
        <taxon>Lithospermum</taxon>
    </lineage>
</organism>
<dbReference type="Proteomes" id="UP001454036">
    <property type="component" value="Unassembled WGS sequence"/>
</dbReference>
<dbReference type="AlphaFoldDB" id="A0AAV3PE74"/>
<keyword evidence="2" id="KW-0479">Metal-binding</keyword>